<feature type="transmembrane region" description="Helical" evidence="6">
    <location>
        <begin position="164"/>
        <end position="184"/>
    </location>
</feature>
<evidence type="ECO:0000256" key="6">
    <source>
        <dbReference type="SAM" id="Phobius"/>
    </source>
</evidence>
<feature type="transmembrane region" description="Helical" evidence="6">
    <location>
        <begin position="322"/>
        <end position="340"/>
    </location>
</feature>
<feature type="transmembrane region" description="Helical" evidence="6">
    <location>
        <begin position="284"/>
        <end position="302"/>
    </location>
</feature>
<feature type="transmembrane region" description="Helical" evidence="6">
    <location>
        <begin position="352"/>
        <end position="371"/>
    </location>
</feature>
<evidence type="ECO:0000313" key="9">
    <source>
        <dbReference type="Proteomes" id="UP000428803"/>
    </source>
</evidence>
<dbReference type="OrthoDB" id="7400989at2"/>
<dbReference type="GO" id="GO:0022857">
    <property type="term" value="F:transmembrane transporter activity"/>
    <property type="evidence" value="ECO:0007669"/>
    <property type="project" value="InterPro"/>
</dbReference>
<dbReference type="RefSeq" id="WP_158900096.1">
    <property type="nucleotide sequence ID" value="NZ_CP035733.1"/>
</dbReference>
<feature type="transmembrane region" description="Helical" evidence="6">
    <location>
        <begin position="94"/>
        <end position="114"/>
    </location>
</feature>
<proteinExistence type="predicted"/>
<sequence length="449" mass="47504">MAQPSPTEDRPPTGVPGLAYPPERQGWFTVVILTILTTLSVLDRNLLSLLVIPIQADLGLSEIQMGALMGIAFGLFFCLGALPIGWALDRYSRPLVIWAGVTVWSIGTMACGMAQNFWSFFAARATIGAGEAVMGPGSQSLLPEFFPPERLGFPMSIFSTSIKVGAGISFAIGGALTLFITPGASYDVLGLATLRGWQAIFLIVGTPGLLLAFLAFAIRDPRVSQRKKVRKAGYGDYVQMVKANWRFVVPHHLGLLLVTTVAVGLQAWMPAFYERVHGLSTAEIGPSLGLAISVGTIIGLPLHGKLADRWFAKGKSDAHLRYVAATTLAAAPVALGIFLVPNPTVSLALTGLYFLIVSGYLSLPVTILQIVMPAEMRGKAASVLIAINGVLSLGGAPLLVASVTEALGGSQAVGQSLMLCSLVILPLSALAFWLALPSVRLIMASRTWI</sequence>
<dbReference type="InterPro" id="IPR044770">
    <property type="entry name" value="MFS_spinster-like"/>
</dbReference>
<evidence type="ECO:0000313" key="8">
    <source>
        <dbReference type="EMBL" id="QGY80662.1"/>
    </source>
</evidence>
<feature type="transmembrane region" description="Helical" evidence="6">
    <location>
        <begin position="27"/>
        <end position="54"/>
    </location>
</feature>
<dbReference type="AlphaFoldDB" id="A0A6I6LE04"/>
<dbReference type="EMBL" id="CP035733">
    <property type="protein sequence ID" value="QGY80662.1"/>
    <property type="molecule type" value="Genomic_DNA"/>
</dbReference>
<gene>
    <name evidence="8" type="ORF">EUU25_08535</name>
</gene>
<dbReference type="InterPro" id="IPR011701">
    <property type="entry name" value="MFS"/>
</dbReference>
<protein>
    <submittedName>
        <fullName evidence="8">MFS transporter</fullName>
    </submittedName>
</protein>
<keyword evidence="9" id="KW-1185">Reference proteome</keyword>
<dbReference type="Pfam" id="PF07690">
    <property type="entry name" value="MFS_1"/>
    <property type="match status" value="1"/>
</dbReference>
<comment type="subcellular location">
    <subcellularLocation>
        <location evidence="1">Membrane</location>
        <topology evidence="1">Multi-pass membrane protein</topology>
    </subcellularLocation>
</comment>
<keyword evidence="5 6" id="KW-0472">Membrane</keyword>
<dbReference type="GO" id="GO:0016020">
    <property type="term" value="C:membrane"/>
    <property type="evidence" value="ECO:0007669"/>
    <property type="project" value="UniProtKB-SubCell"/>
</dbReference>
<dbReference type="PROSITE" id="PS50850">
    <property type="entry name" value="MFS"/>
    <property type="match status" value="1"/>
</dbReference>
<feature type="transmembrane region" description="Helical" evidence="6">
    <location>
        <begin position="253"/>
        <end position="272"/>
    </location>
</feature>
<keyword evidence="3 6" id="KW-0812">Transmembrane</keyword>
<organism evidence="8 9">
    <name type="scientific">Sphingorhabdus lacus</name>
    <dbReference type="NCBI Taxonomy" id="392610"/>
    <lineage>
        <taxon>Bacteria</taxon>
        <taxon>Pseudomonadati</taxon>
        <taxon>Pseudomonadota</taxon>
        <taxon>Alphaproteobacteria</taxon>
        <taxon>Sphingomonadales</taxon>
        <taxon>Sphingomonadaceae</taxon>
        <taxon>Sphingorhabdus</taxon>
    </lineage>
</organism>
<dbReference type="PANTHER" id="PTHR23505">
    <property type="entry name" value="SPINSTER"/>
    <property type="match status" value="1"/>
</dbReference>
<feature type="transmembrane region" description="Helical" evidence="6">
    <location>
        <begin position="383"/>
        <end position="404"/>
    </location>
</feature>
<feature type="transmembrane region" description="Helical" evidence="6">
    <location>
        <begin position="416"/>
        <end position="436"/>
    </location>
</feature>
<evidence type="ECO:0000256" key="1">
    <source>
        <dbReference type="ARBA" id="ARBA00004141"/>
    </source>
</evidence>
<feature type="domain" description="Major facilitator superfamily (MFS) profile" evidence="7">
    <location>
        <begin position="29"/>
        <end position="440"/>
    </location>
</feature>
<dbReference type="InterPro" id="IPR020846">
    <property type="entry name" value="MFS_dom"/>
</dbReference>
<dbReference type="InterPro" id="IPR036259">
    <property type="entry name" value="MFS_trans_sf"/>
</dbReference>
<evidence type="ECO:0000256" key="4">
    <source>
        <dbReference type="ARBA" id="ARBA00022989"/>
    </source>
</evidence>
<keyword evidence="4 6" id="KW-1133">Transmembrane helix</keyword>
<evidence type="ECO:0000256" key="2">
    <source>
        <dbReference type="ARBA" id="ARBA00022448"/>
    </source>
</evidence>
<dbReference type="Gene3D" id="1.20.1250.20">
    <property type="entry name" value="MFS general substrate transporter like domains"/>
    <property type="match status" value="2"/>
</dbReference>
<reference evidence="9" key="1">
    <citation type="submission" date="2019-01" db="EMBL/GenBank/DDBJ databases">
        <title>Sphingorhabdus lacus sp.nov., isolated from an oligotrophic freshwater lake.</title>
        <authorList>
            <person name="Park M."/>
        </authorList>
    </citation>
    <scope>NUCLEOTIDE SEQUENCE [LARGE SCALE GENOMIC DNA]</scope>
    <source>
        <strain evidence="9">IMCC1753</strain>
    </source>
</reference>
<dbReference type="Proteomes" id="UP000428803">
    <property type="component" value="Chromosome"/>
</dbReference>
<feature type="transmembrane region" description="Helical" evidence="6">
    <location>
        <begin position="66"/>
        <end position="88"/>
    </location>
</feature>
<evidence type="ECO:0000256" key="3">
    <source>
        <dbReference type="ARBA" id="ARBA00022692"/>
    </source>
</evidence>
<dbReference type="PANTHER" id="PTHR23505:SF79">
    <property type="entry name" value="PROTEIN SPINSTER"/>
    <property type="match status" value="1"/>
</dbReference>
<dbReference type="KEGG" id="slaa:EUU25_08535"/>
<evidence type="ECO:0000259" key="7">
    <source>
        <dbReference type="PROSITE" id="PS50850"/>
    </source>
</evidence>
<name>A0A6I6LE04_9SPHN</name>
<feature type="transmembrane region" description="Helical" evidence="6">
    <location>
        <begin position="196"/>
        <end position="218"/>
    </location>
</feature>
<accession>A0A6I6LE04</accession>
<keyword evidence="2" id="KW-0813">Transport</keyword>
<evidence type="ECO:0000256" key="5">
    <source>
        <dbReference type="ARBA" id="ARBA00023136"/>
    </source>
</evidence>
<dbReference type="SUPFAM" id="SSF103473">
    <property type="entry name" value="MFS general substrate transporter"/>
    <property type="match status" value="1"/>
</dbReference>